<dbReference type="OrthoDB" id="2683853at2759"/>
<dbReference type="HOGENOM" id="CLU_2264570_0_0_1"/>
<evidence type="ECO:0000313" key="1">
    <source>
        <dbReference type="EMBL" id="KIK78594.1"/>
    </source>
</evidence>
<dbReference type="EMBL" id="KN826539">
    <property type="protein sequence ID" value="KIK78594.1"/>
    <property type="molecule type" value="Genomic_DNA"/>
</dbReference>
<evidence type="ECO:0000313" key="2">
    <source>
        <dbReference type="Proteomes" id="UP000054538"/>
    </source>
</evidence>
<keyword evidence="2" id="KW-1185">Reference proteome</keyword>
<gene>
    <name evidence="1" type="ORF">PAXRUDRAFT_163575</name>
</gene>
<dbReference type="AlphaFoldDB" id="A0A0D0DD46"/>
<protein>
    <submittedName>
        <fullName evidence="1">Uncharacterized protein</fullName>
    </submittedName>
</protein>
<dbReference type="InParanoid" id="A0A0D0DD46"/>
<accession>A0A0D0DD46</accession>
<dbReference type="Proteomes" id="UP000054538">
    <property type="component" value="Unassembled WGS sequence"/>
</dbReference>
<proteinExistence type="predicted"/>
<name>A0A0D0DD46_9AGAM</name>
<organism evidence="1 2">
    <name type="scientific">Paxillus rubicundulus Ve08.2h10</name>
    <dbReference type="NCBI Taxonomy" id="930991"/>
    <lineage>
        <taxon>Eukaryota</taxon>
        <taxon>Fungi</taxon>
        <taxon>Dikarya</taxon>
        <taxon>Basidiomycota</taxon>
        <taxon>Agaricomycotina</taxon>
        <taxon>Agaricomycetes</taxon>
        <taxon>Agaricomycetidae</taxon>
        <taxon>Boletales</taxon>
        <taxon>Paxilineae</taxon>
        <taxon>Paxillaceae</taxon>
        <taxon>Paxillus</taxon>
    </lineage>
</organism>
<reference evidence="1 2" key="1">
    <citation type="submission" date="2014-04" db="EMBL/GenBank/DDBJ databases">
        <authorList>
            <consortium name="DOE Joint Genome Institute"/>
            <person name="Kuo A."/>
            <person name="Kohler A."/>
            <person name="Jargeat P."/>
            <person name="Nagy L.G."/>
            <person name="Floudas D."/>
            <person name="Copeland A."/>
            <person name="Barry K.W."/>
            <person name="Cichocki N."/>
            <person name="Veneault-Fourrey C."/>
            <person name="LaButti K."/>
            <person name="Lindquist E.A."/>
            <person name="Lipzen A."/>
            <person name="Lundell T."/>
            <person name="Morin E."/>
            <person name="Murat C."/>
            <person name="Sun H."/>
            <person name="Tunlid A."/>
            <person name="Henrissat B."/>
            <person name="Grigoriev I.V."/>
            <person name="Hibbett D.S."/>
            <person name="Martin F."/>
            <person name="Nordberg H.P."/>
            <person name="Cantor M.N."/>
            <person name="Hua S.X."/>
        </authorList>
    </citation>
    <scope>NUCLEOTIDE SEQUENCE [LARGE SCALE GENOMIC DNA]</scope>
    <source>
        <strain evidence="1 2">Ve08.2h10</strain>
    </source>
</reference>
<sequence length="103" mass="11764">MDSDSAPFPVPPALYWNHNDPIISGHYHPSSGFIYGRGETLLDKLKVEKNERHQEHAMYYPFQDDSEWHLGKFLAKHLTLSVINKFLKLKLVSADSLALPDST</sequence>
<reference evidence="2" key="2">
    <citation type="submission" date="2015-01" db="EMBL/GenBank/DDBJ databases">
        <title>Evolutionary Origins and Diversification of the Mycorrhizal Mutualists.</title>
        <authorList>
            <consortium name="DOE Joint Genome Institute"/>
            <consortium name="Mycorrhizal Genomics Consortium"/>
            <person name="Kohler A."/>
            <person name="Kuo A."/>
            <person name="Nagy L.G."/>
            <person name="Floudas D."/>
            <person name="Copeland A."/>
            <person name="Barry K.W."/>
            <person name="Cichocki N."/>
            <person name="Veneault-Fourrey C."/>
            <person name="LaButti K."/>
            <person name="Lindquist E.A."/>
            <person name="Lipzen A."/>
            <person name="Lundell T."/>
            <person name="Morin E."/>
            <person name="Murat C."/>
            <person name="Riley R."/>
            <person name="Ohm R."/>
            <person name="Sun H."/>
            <person name="Tunlid A."/>
            <person name="Henrissat B."/>
            <person name="Grigoriev I.V."/>
            <person name="Hibbett D.S."/>
            <person name="Martin F."/>
        </authorList>
    </citation>
    <scope>NUCLEOTIDE SEQUENCE [LARGE SCALE GENOMIC DNA]</scope>
    <source>
        <strain evidence="2">Ve08.2h10</strain>
    </source>
</reference>